<evidence type="ECO:0000313" key="2">
    <source>
        <dbReference type="Proteomes" id="UP001412067"/>
    </source>
</evidence>
<keyword evidence="2" id="KW-1185">Reference proteome</keyword>
<dbReference type="Proteomes" id="UP001412067">
    <property type="component" value="Unassembled WGS sequence"/>
</dbReference>
<dbReference type="EMBL" id="JBBWWR010000021">
    <property type="protein sequence ID" value="KAK8937852.1"/>
    <property type="molecule type" value="Genomic_DNA"/>
</dbReference>
<reference evidence="1 2" key="1">
    <citation type="journal article" date="2022" name="Nat. Plants">
        <title>Genomes of leafy and leafless Platanthera orchids illuminate the evolution of mycoheterotrophy.</title>
        <authorList>
            <person name="Li M.H."/>
            <person name="Liu K.W."/>
            <person name="Li Z."/>
            <person name="Lu H.C."/>
            <person name="Ye Q.L."/>
            <person name="Zhang D."/>
            <person name="Wang J.Y."/>
            <person name="Li Y.F."/>
            <person name="Zhong Z.M."/>
            <person name="Liu X."/>
            <person name="Yu X."/>
            <person name="Liu D.K."/>
            <person name="Tu X.D."/>
            <person name="Liu B."/>
            <person name="Hao Y."/>
            <person name="Liao X.Y."/>
            <person name="Jiang Y.T."/>
            <person name="Sun W.H."/>
            <person name="Chen J."/>
            <person name="Chen Y.Q."/>
            <person name="Ai Y."/>
            <person name="Zhai J.W."/>
            <person name="Wu S.S."/>
            <person name="Zhou Z."/>
            <person name="Hsiao Y.Y."/>
            <person name="Wu W.L."/>
            <person name="Chen Y.Y."/>
            <person name="Lin Y.F."/>
            <person name="Hsu J.L."/>
            <person name="Li C.Y."/>
            <person name="Wang Z.W."/>
            <person name="Zhao X."/>
            <person name="Zhong W.Y."/>
            <person name="Ma X.K."/>
            <person name="Ma L."/>
            <person name="Huang J."/>
            <person name="Chen G.Z."/>
            <person name="Huang M.Z."/>
            <person name="Huang L."/>
            <person name="Peng D.H."/>
            <person name="Luo Y.B."/>
            <person name="Zou S.Q."/>
            <person name="Chen S.P."/>
            <person name="Lan S."/>
            <person name="Tsai W.C."/>
            <person name="Van de Peer Y."/>
            <person name="Liu Z.J."/>
        </authorList>
    </citation>
    <scope>NUCLEOTIDE SEQUENCE [LARGE SCALE GENOMIC DNA]</scope>
    <source>
        <strain evidence="1">Lor288</strain>
    </source>
</reference>
<evidence type="ECO:0000313" key="1">
    <source>
        <dbReference type="EMBL" id="KAK8937852.1"/>
    </source>
</evidence>
<name>A0ABR2LCR3_9ASPA</name>
<comment type="caution">
    <text evidence="1">The sequence shown here is derived from an EMBL/GenBank/DDBJ whole genome shotgun (WGS) entry which is preliminary data.</text>
</comment>
<gene>
    <name evidence="1" type="ORF">KSP40_PGU007033</name>
</gene>
<sequence>MPLAGTTGRQHSIVWEDWGKLSLTVDLLQSFADGFLIPKLEDENPEPKRIKAISPSQIRIGGRGTGLPAGTVSCIQSRGLLCQIS</sequence>
<protein>
    <submittedName>
        <fullName evidence="1">Uncharacterized protein</fullName>
    </submittedName>
</protein>
<accession>A0ABR2LCR3</accession>
<proteinExistence type="predicted"/>
<organism evidence="1 2">
    <name type="scientific">Platanthera guangdongensis</name>
    <dbReference type="NCBI Taxonomy" id="2320717"/>
    <lineage>
        <taxon>Eukaryota</taxon>
        <taxon>Viridiplantae</taxon>
        <taxon>Streptophyta</taxon>
        <taxon>Embryophyta</taxon>
        <taxon>Tracheophyta</taxon>
        <taxon>Spermatophyta</taxon>
        <taxon>Magnoliopsida</taxon>
        <taxon>Liliopsida</taxon>
        <taxon>Asparagales</taxon>
        <taxon>Orchidaceae</taxon>
        <taxon>Orchidoideae</taxon>
        <taxon>Orchideae</taxon>
        <taxon>Orchidinae</taxon>
        <taxon>Platanthera</taxon>
    </lineage>
</organism>